<dbReference type="OrthoDB" id="5638756at2"/>
<evidence type="ECO:0000256" key="2">
    <source>
        <dbReference type="SAM" id="SignalP"/>
    </source>
</evidence>
<organism evidence="4 5">
    <name type="scientific">Legionella lansingensis</name>
    <dbReference type="NCBI Taxonomy" id="45067"/>
    <lineage>
        <taxon>Bacteria</taxon>
        <taxon>Pseudomonadati</taxon>
        <taxon>Pseudomonadota</taxon>
        <taxon>Gammaproteobacteria</taxon>
        <taxon>Legionellales</taxon>
        <taxon>Legionellaceae</taxon>
        <taxon>Legionella</taxon>
    </lineage>
</organism>
<feature type="domain" description="BON" evidence="3">
    <location>
        <begin position="75"/>
        <end position="144"/>
    </location>
</feature>
<keyword evidence="5" id="KW-1185">Reference proteome</keyword>
<sequence length="236" mass="24496">MDRFMRLKATIILVCSGLAFSAFAQTNGYTSTTSTQSTATVPADQAPADTTQLPANQSATQPGSTDEMNTTTGQTTQSSDATLLSAVQSALGSYADKINVTVNNGVVYLSGQLDSDTDYEKVVTLAQSIQGVGDINVDKLTVKDSQSPLNDTFLTAKIKGALIQADLMGKDLPSWSLGVETKDGQVYLSGQVASAEEKQAILNVVKSVKGIGKINDKMEVAGANAATAGDSSTIAD</sequence>
<dbReference type="PANTHER" id="PTHR34606:SF15">
    <property type="entry name" value="BON DOMAIN-CONTAINING PROTEIN"/>
    <property type="match status" value="1"/>
</dbReference>
<dbReference type="Pfam" id="PF04972">
    <property type="entry name" value="BON"/>
    <property type="match status" value="2"/>
</dbReference>
<feature type="compositionally biased region" description="Polar residues" evidence="1">
    <location>
        <begin position="48"/>
        <end position="77"/>
    </location>
</feature>
<evidence type="ECO:0000259" key="3">
    <source>
        <dbReference type="PROSITE" id="PS50914"/>
    </source>
</evidence>
<reference evidence="4 5" key="1">
    <citation type="submission" date="2015-11" db="EMBL/GenBank/DDBJ databases">
        <title>Genomic analysis of 38 Legionella species identifies large and diverse effector repertoires.</title>
        <authorList>
            <person name="Burstein D."/>
            <person name="Amaro F."/>
            <person name="Zusman T."/>
            <person name="Lifshitz Z."/>
            <person name="Cohen O."/>
            <person name="Gilbert J.A."/>
            <person name="Pupko T."/>
            <person name="Shuman H.A."/>
            <person name="Segal G."/>
        </authorList>
    </citation>
    <scope>NUCLEOTIDE SEQUENCE [LARGE SCALE GENOMIC DNA]</scope>
    <source>
        <strain evidence="4 5">ATCC 49751</strain>
    </source>
</reference>
<dbReference type="RefSeq" id="WP_081778043.1">
    <property type="nucleotide sequence ID" value="NZ_CAAAJD010000018.1"/>
</dbReference>
<evidence type="ECO:0000256" key="1">
    <source>
        <dbReference type="SAM" id="MobiDB-lite"/>
    </source>
</evidence>
<feature type="chain" id="PRO_5006914496" evidence="2">
    <location>
        <begin position="25"/>
        <end position="236"/>
    </location>
</feature>
<dbReference type="Gene3D" id="3.30.1340.30">
    <property type="match status" value="2"/>
</dbReference>
<dbReference type="Proteomes" id="UP000054869">
    <property type="component" value="Unassembled WGS sequence"/>
</dbReference>
<feature type="signal peptide" evidence="2">
    <location>
        <begin position="1"/>
        <end position="24"/>
    </location>
</feature>
<dbReference type="InterPro" id="IPR007055">
    <property type="entry name" value="BON_dom"/>
</dbReference>
<dbReference type="STRING" id="45067.Llan_2567"/>
<accession>A0A0W0V792</accession>
<feature type="compositionally biased region" description="Low complexity" evidence="1">
    <location>
        <begin position="31"/>
        <end position="40"/>
    </location>
</feature>
<dbReference type="eggNOG" id="COG2823">
    <property type="taxonomic scope" value="Bacteria"/>
</dbReference>
<dbReference type="InterPro" id="IPR051686">
    <property type="entry name" value="Lipoprotein_DolP"/>
</dbReference>
<dbReference type="PANTHER" id="PTHR34606">
    <property type="entry name" value="BON DOMAIN-CONTAINING PROTEIN"/>
    <property type="match status" value="1"/>
</dbReference>
<dbReference type="InterPro" id="IPR014004">
    <property type="entry name" value="Transpt-assoc_nodulatn_dom_bac"/>
</dbReference>
<proteinExistence type="predicted"/>
<name>A0A0W0V792_9GAMM</name>
<protein>
    <submittedName>
        <fullName evidence="4">Osmotically inducible protein Y</fullName>
    </submittedName>
</protein>
<dbReference type="AlphaFoldDB" id="A0A0W0V792"/>
<feature type="domain" description="BON" evidence="3">
    <location>
        <begin position="150"/>
        <end position="222"/>
    </location>
</feature>
<dbReference type="PATRIC" id="fig|45067.4.peg.2698"/>
<gene>
    <name evidence="4" type="ORF">Llan_2567</name>
</gene>
<feature type="region of interest" description="Disordered" evidence="1">
    <location>
        <begin position="31"/>
        <end position="77"/>
    </location>
</feature>
<dbReference type="EMBL" id="LNYI01000064">
    <property type="protein sequence ID" value="KTD15979.1"/>
    <property type="molecule type" value="Genomic_DNA"/>
</dbReference>
<dbReference type="PROSITE" id="PS50914">
    <property type="entry name" value="BON"/>
    <property type="match status" value="2"/>
</dbReference>
<keyword evidence="2" id="KW-0732">Signal</keyword>
<comment type="caution">
    <text evidence="4">The sequence shown here is derived from an EMBL/GenBank/DDBJ whole genome shotgun (WGS) entry which is preliminary data.</text>
</comment>
<evidence type="ECO:0000313" key="4">
    <source>
        <dbReference type="EMBL" id="KTD15979.1"/>
    </source>
</evidence>
<evidence type="ECO:0000313" key="5">
    <source>
        <dbReference type="Proteomes" id="UP000054869"/>
    </source>
</evidence>
<dbReference type="SMART" id="SM00749">
    <property type="entry name" value="BON"/>
    <property type="match status" value="2"/>
</dbReference>